<name>K6YZ91_9ALTE</name>
<dbReference type="OrthoDB" id="6398194at2"/>
<keyword evidence="1" id="KW-0732">Signal</keyword>
<dbReference type="Proteomes" id="UP000006327">
    <property type="component" value="Unassembled WGS sequence"/>
</dbReference>
<evidence type="ECO:0000313" key="3">
    <source>
        <dbReference type="Proteomes" id="UP000006327"/>
    </source>
</evidence>
<protein>
    <submittedName>
        <fullName evidence="2">Uncharacterized protein</fullName>
    </submittedName>
</protein>
<dbReference type="eggNOG" id="ENOG502ZBAY">
    <property type="taxonomic scope" value="Bacteria"/>
</dbReference>
<gene>
    <name evidence="2" type="ORF">GARC_5138</name>
</gene>
<accession>K6YZ91</accession>
<comment type="caution">
    <text evidence="2">The sequence shown here is derived from an EMBL/GenBank/DDBJ whole genome shotgun (WGS) entry which is preliminary data.</text>
</comment>
<organism evidence="2 3">
    <name type="scientific">Paraglaciecola arctica BSs20135</name>
    <dbReference type="NCBI Taxonomy" id="493475"/>
    <lineage>
        <taxon>Bacteria</taxon>
        <taxon>Pseudomonadati</taxon>
        <taxon>Pseudomonadota</taxon>
        <taxon>Gammaproteobacteria</taxon>
        <taxon>Alteromonadales</taxon>
        <taxon>Alteromonadaceae</taxon>
        <taxon>Paraglaciecola</taxon>
    </lineage>
</organism>
<proteinExistence type="predicted"/>
<dbReference type="EMBL" id="BAEO01000068">
    <property type="protein sequence ID" value="GAC22073.1"/>
    <property type="molecule type" value="Genomic_DNA"/>
</dbReference>
<sequence length="256" mass="27636">MKKLVGLALTLSSLVHMHGASANQDMDKSKPNQINERFLQIQVEQNVTIGKAIKVIVSHYPQQAASIVDTALDLYPSKYKEIIHAAISAQPTLAEEVVTIALSKGISSCTSIVETAINADPSYIDFVVTAAAHSTPEELNEIVRIAVITEPDSADYIVQSLAKEHPSKIVEILQSAIGAVPFVGEYVVEALLAVFPNDAEMVITTAVRESSAQRENVKRIIETAQNSGIDIEKLEAYAIKGGATTEELSQVLDNKE</sequence>
<dbReference type="RefSeq" id="WP_007625658.1">
    <property type="nucleotide sequence ID" value="NZ_BAEO01000068.1"/>
</dbReference>
<feature type="chain" id="PRO_5003900498" evidence="1">
    <location>
        <begin position="23"/>
        <end position="256"/>
    </location>
</feature>
<feature type="signal peptide" evidence="1">
    <location>
        <begin position="1"/>
        <end position="22"/>
    </location>
</feature>
<dbReference type="AlphaFoldDB" id="K6YZ91"/>
<evidence type="ECO:0000256" key="1">
    <source>
        <dbReference type="SAM" id="SignalP"/>
    </source>
</evidence>
<keyword evidence="3" id="KW-1185">Reference proteome</keyword>
<reference evidence="2 3" key="1">
    <citation type="journal article" date="2017" name="Antonie Van Leeuwenhoek">
        <title>Rhizobium rhizosphaerae sp. nov., a novel species isolated from rice rhizosphere.</title>
        <authorList>
            <person name="Zhao J.J."/>
            <person name="Zhang J."/>
            <person name="Zhang R.J."/>
            <person name="Zhang C.W."/>
            <person name="Yin H.Q."/>
            <person name="Zhang X.X."/>
        </authorList>
    </citation>
    <scope>NUCLEOTIDE SEQUENCE [LARGE SCALE GENOMIC DNA]</scope>
    <source>
        <strain evidence="2 3">BSs20135</strain>
    </source>
</reference>
<evidence type="ECO:0000313" key="2">
    <source>
        <dbReference type="EMBL" id="GAC22073.1"/>
    </source>
</evidence>